<gene>
    <name evidence="1" type="ORF">LBBP_02842</name>
</gene>
<sequence length="42" mass="5176">MDFLYAIEGQSEFSRRLELGETFETVFSTWSRDRFEYYKNIL</sequence>
<name>A0A0S2ITR9_LEPBO</name>
<evidence type="ECO:0000313" key="2">
    <source>
        <dbReference type="Proteomes" id="UP000058857"/>
    </source>
</evidence>
<accession>A0A0S2ITR9</accession>
<dbReference type="EMBL" id="CP012029">
    <property type="protein sequence ID" value="ALO27058.1"/>
    <property type="molecule type" value="Genomic_DNA"/>
</dbReference>
<evidence type="ECO:0000313" key="1">
    <source>
        <dbReference type="EMBL" id="ALO27058.1"/>
    </source>
</evidence>
<protein>
    <submittedName>
        <fullName evidence="1">Uncharacterized protein</fullName>
    </submittedName>
</protein>
<organism evidence="1">
    <name type="scientific">Leptospira borgpetersenii serovar Ballum</name>
    <dbReference type="NCBI Taxonomy" id="280505"/>
    <lineage>
        <taxon>Bacteria</taxon>
        <taxon>Pseudomonadati</taxon>
        <taxon>Spirochaetota</taxon>
        <taxon>Spirochaetia</taxon>
        <taxon>Leptospirales</taxon>
        <taxon>Leptospiraceae</taxon>
        <taxon>Leptospira</taxon>
    </lineage>
</organism>
<dbReference type="Proteomes" id="UP000058857">
    <property type="component" value="Chromosome 1"/>
</dbReference>
<dbReference type="PATRIC" id="fig|280505.15.peg.2773"/>
<dbReference type="AlphaFoldDB" id="A0A0S2ITR9"/>
<reference evidence="1 2" key="1">
    <citation type="journal article" date="2015" name="PLoS Negl. Trop. Dis.">
        <title>Distribution of Plasmids in Distinct Leptospira Pathogenic Species.</title>
        <authorList>
            <person name="Wang Y."/>
            <person name="Zhuang X."/>
            <person name="Zhong Y."/>
            <person name="Zhang C."/>
            <person name="Zhang Y."/>
            <person name="Zeng L."/>
            <person name="Zhu Y."/>
            <person name="He P."/>
            <person name="Dong K."/>
            <person name="Pal U."/>
            <person name="Guo X."/>
            <person name="Qin J."/>
        </authorList>
    </citation>
    <scope>NUCLEOTIDE SEQUENCE [LARGE SCALE GENOMIC DNA]</scope>
    <source>
        <strain evidence="1 2">56604</strain>
    </source>
</reference>
<proteinExistence type="predicted"/>